<dbReference type="AlphaFoldDB" id="A0A1H2Y629"/>
<sequence length="487" mass="52664">MNASAASPGCETKQGQGTTLAVDLDGTLIASDMLHETFWASISQNWRAMFAAPVALIKGRAALKSKLQDLGQVSVDALPYNQAVIEYIKTWRESGNPAVLVTASDQRIADQIAAHVGVFDAVYGSDGNINLKGINKAKFLEQKYGANGFAYVGDSNADLAVWDKANKAITVNASGALRDKVNHLDCEVEHLTTGGVSRRAYLRAMRPHQWVKNVLVFLPMIAAHSFTTHTMVNSLFAFMSFCLIASSVYVVNDLLDLKADREHPRKRNRPFASGAIPVSHGIWMAGGLLFAGGMLAALTNLAFAGIIVIYFGLTTAYSVALKRKLIVDVCTLAGLYTIRIIAGGAATEIGLSVWLLAFSIFLFFSLAAVKRQAELVDSAKRGTLKTSGRDYQVDDLPVMTQMAVASGYLSVLVLALYLNSPGVVALYAWPVALWGICPILLYWISRVIMITHRGHMHDDPIVFAARDRVSRICFLLVAVLVIGGAAL</sequence>
<dbReference type="InterPro" id="IPR023214">
    <property type="entry name" value="HAD_sf"/>
</dbReference>
<dbReference type="Gene3D" id="3.40.50.1000">
    <property type="entry name" value="HAD superfamily/HAD-like"/>
    <property type="match status" value="1"/>
</dbReference>
<proteinExistence type="predicted"/>
<protein>
    <submittedName>
        <fullName evidence="7">4-hydroxybenzoate polyprenyltransferase</fullName>
    </submittedName>
</protein>
<evidence type="ECO:0000256" key="3">
    <source>
        <dbReference type="ARBA" id="ARBA00022692"/>
    </source>
</evidence>
<dbReference type="STRING" id="985054.SAMN05444358_102159"/>
<dbReference type="Gene3D" id="1.10.357.140">
    <property type="entry name" value="UbiA prenyltransferase"/>
    <property type="match status" value="1"/>
</dbReference>
<feature type="transmembrane region" description="Helical" evidence="6">
    <location>
        <begin position="469"/>
        <end position="486"/>
    </location>
</feature>
<comment type="subcellular location">
    <subcellularLocation>
        <location evidence="1">Membrane</location>
        <topology evidence="1">Multi-pass membrane protein</topology>
    </subcellularLocation>
</comment>
<dbReference type="PANTHER" id="PTHR11048:SF5">
    <property type="entry name" value="DECAPRENYL-PHOSPHATE PHOSPHORIBOSYLTRANSFERASE"/>
    <property type="match status" value="1"/>
</dbReference>
<dbReference type="Pfam" id="PF12710">
    <property type="entry name" value="HAD"/>
    <property type="match status" value="1"/>
</dbReference>
<dbReference type="OrthoDB" id="9803632at2"/>
<evidence type="ECO:0000256" key="4">
    <source>
        <dbReference type="ARBA" id="ARBA00022989"/>
    </source>
</evidence>
<dbReference type="GO" id="GO:0009247">
    <property type="term" value="P:glycolipid biosynthetic process"/>
    <property type="evidence" value="ECO:0007669"/>
    <property type="project" value="TreeGrafter"/>
</dbReference>
<dbReference type="GO" id="GO:0016765">
    <property type="term" value="F:transferase activity, transferring alkyl or aryl (other than methyl) groups"/>
    <property type="evidence" value="ECO:0007669"/>
    <property type="project" value="InterPro"/>
</dbReference>
<keyword evidence="2" id="KW-1003">Cell membrane</keyword>
<evidence type="ECO:0000313" key="7">
    <source>
        <dbReference type="EMBL" id="SDX00029.1"/>
    </source>
</evidence>
<feature type="transmembrane region" description="Helical" evidence="6">
    <location>
        <begin position="325"/>
        <end position="345"/>
    </location>
</feature>
<evidence type="ECO:0000256" key="6">
    <source>
        <dbReference type="SAM" id="Phobius"/>
    </source>
</evidence>
<name>A0A1H2Y629_9RHOB</name>
<dbReference type="Pfam" id="PF01040">
    <property type="entry name" value="UbiA"/>
    <property type="match status" value="1"/>
</dbReference>
<keyword evidence="5 6" id="KW-0472">Membrane</keyword>
<dbReference type="InterPro" id="IPR000537">
    <property type="entry name" value="UbiA_prenyltransferase"/>
</dbReference>
<feature type="transmembrane region" description="Helical" evidence="6">
    <location>
        <begin position="351"/>
        <end position="369"/>
    </location>
</feature>
<accession>A0A1H2Y629</accession>
<gene>
    <name evidence="7" type="ORF">SAMN05444358_102159</name>
</gene>
<keyword evidence="4 6" id="KW-1133">Transmembrane helix</keyword>
<evidence type="ECO:0000256" key="5">
    <source>
        <dbReference type="ARBA" id="ARBA00023136"/>
    </source>
</evidence>
<evidence type="ECO:0000256" key="1">
    <source>
        <dbReference type="ARBA" id="ARBA00004141"/>
    </source>
</evidence>
<feature type="transmembrane region" description="Helical" evidence="6">
    <location>
        <begin position="232"/>
        <end position="251"/>
    </location>
</feature>
<feature type="transmembrane region" description="Helical" evidence="6">
    <location>
        <begin position="424"/>
        <end position="448"/>
    </location>
</feature>
<dbReference type="GO" id="GO:0005886">
    <property type="term" value="C:plasma membrane"/>
    <property type="evidence" value="ECO:0007669"/>
    <property type="project" value="TreeGrafter"/>
</dbReference>
<dbReference type="CDD" id="cd07519">
    <property type="entry name" value="HAD_PTase"/>
    <property type="match status" value="1"/>
</dbReference>
<evidence type="ECO:0000256" key="2">
    <source>
        <dbReference type="ARBA" id="ARBA00022475"/>
    </source>
</evidence>
<keyword evidence="8" id="KW-1185">Reference proteome</keyword>
<dbReference type="RefSeq" id="WP_074736685.1">
    <property type="nucleotide sequence ID" value="NZ_FNNP01000002.1"/>
</dbReference>
<dbReference type="InterPro" id="IPR036412">
    <property type="entry name" value="HAD-like_sf"/>
</dbReference>
<feature type="transmembrane region" description="Helical" evidence="6">
    <location>
        <begin position="398"/>
        <end position="418"/>
    </location>
</feature>
<organism evidence="7 8">
    <name type="scientific">Ruegeria halocynthiae</name>
    <dbReference type="NCBI Taxonomy" id="985054"/>
    <lineage>
        <taxon>Bacteria</taxon>
        <taxon>Pseudomonadati</taxon>
        <taxon>Pseudomonadota</taxon>
        <taxon>Alphaproteobacteria</taxon>
        <taxon>Rhodobacterales</taxon>
        <taxon>Roseobacteraceae</taxon>
        <taxon>Ruegeria</taxon>
    </lineage>
</organism>
<keyword evidence="7" id="KW-0808">Transferase</keyword>
<dbReference type="InterPro" id="IPR044878">
    <property type="entry name" value="UbiA_sf"/>
</dbReference>
<evidence type="ECO:0000313" key="8">
    <source>
        <dbReference type="Proteomes" id="UP000183400"/>
    </source>
</evidence>
<keyword evidence="3 6" id="KW-0812">Transmembrane</keyword>
<dbReference type="SUPFAM" id="SSF56784">
    <property type="entry name" value="HAD-like"/>
    <property type="match status" value="1"/>
</dbReference>
<dbReference type="EMBL" id="FNNP01000002">
    <property type="protein sequence ID" value="SDX00029.1"/>
    <property type="molecule type" value="Genomic_DNA"/>
</dbReference>
<feature type="transmembrane region" description="Helical" evidence="6">
    <location>
        <begin position="295"/>
        <end position="313"/>
    </location>
</feature>
<reference evidence="8" key="1">
    <citation type="submission" date="2016-10" db="EMBL/GenBank/DDBJ databases">
        <authorList>
            <person name="Varghese N."/>
            <person name="Submissions S."/>
        </authorList>
    </citation>
    <scope>NUCLEOTIDE SEQUENCE [LARGE SCALE GENOMIC DNA]</scope>
    <source>
        <strain evidence="8">DSM 27839</strain>
    </source>
</reference>
<dbReference type="CDD" id="cd13963">
    <property type="entry name" value="PT_UbiA_2"/>
    <property type="match status" value="1"/>
</dbReference>
<dbReference type="PANTHER" id="PTHR11048">
    <property type="entry name" value="PRENYLTRANSFERASES"/>
    <property type="match status" value="1"/>
</dbReference>
<dbReference type="NCBIfam" id="NF006088">
    <property type="entry name" value="PRK08238.1"/>
    <property type="match status" value="1"/>
</dbReference>
<dbReference type="Proteomes" id="UP000183400">
    <property type="component" value="Unassembled WGS sequence"/>
</dbReference>
<dbReference type="InterPro" id="IPR039653">
    <property type="entry name" value="Prenyltransferase"/>
</dbReference>
<feature type="transmembrane region" description="Helical" evidence="6">
    <location>
        <begin position="271"/>
        <end position="289"/>
    </location>
</feature>